<protein>
    <recommendedName>
        <fullName evidence="1">DUF6546 domain-containing protein</fullName>
    </recommendedName>
</protein>
<dbReference type="Pfam" id="PF20183">
    <property type="entry name" value="DUF6546"/>
    <property type="match status" value="1"/>
</dbReference>
<comment type="caution">
    <text evidence="2">The sequence shown here is derived from an EMBL/GenBank/DDBJ whole genome shotgun (WGS) entry which is preliminary data.</text>
</comment>
<proteinExistence type="predicted"/>
<dbReference type="InterPro" id="IPR046676">
    <property type="entry name" value="DUF6546"/>
</dbReference>
<keyword evidence="3" id="KW-1185">Reference proteome</keyword>
<reference evidence="3" key="1">
    <citation type="submission" date="2024-06" db="EMBL/GenBank/DDBJ databases">
        <title>Draft Genome Sequences of Epichloe bromicola Strains Isolated from Elymus ciliaris.</title>
        <authorList>
            <consortium name="Epichloe bromicola genome sequencing consortium"/>
            <person name="Miura A."/>
            <person name="Imano S."/>
            <person name="Ashida A."/>
            <person name="Sato I."/>
            <person name="Chiba S."/>
            <person name="Tanaka A."/>
            <person name="Camagna M."/>
            <person name="Takemoto D."/>
        </authorList>
    </citation>
    <scope>NUCLEOTIDE SEQUENCE [LARGE SCALE GENOMIC DNA]</scope>
    <source>
        <strain evidence="3">DP</strain>
    </source>
</reference>
<evidence type="ECO:0000259" key="1">
    <source>
        <dbReference type="Pfam" id="PF20183"/>
    </source>
</evidence>
<evidence type="ECO:0000313" key="3">
    <source>
        <dbReference type="Proteomes" id="UP001562357"/>
    </source>
</evidence>
<name>A0ABQ0CK68_9HYPO</name>
<dbReference type="Proteomes" id="UP001562357">
    <property type="component" value="Unassembled WGS sequence"/>
</dbReference>
<evidence type="ECO:0000313" key="2">
    <source>
        <dbReference type="EMBL" id="GAB0133847.1"/>
    </source>
</evidence>
<feature type="domain" description="DUF6546" evidence="1">
    <location>
        <begin position="198"/>
        <end position="403"/>
    </location>
</feature>
<gene>
    <name evidence="2" type="primary">g2241</name>
    <name evidence="2" type="ORF">EsDP_00002241</name>
</gene>
<dbReference type="EMBL" id="BAAFGZ010000058">
    <property type="protein sequence ID" value="GAB0133847.1"/>
    <property type="molecule type" value="Genomic_DNA"/>
</dbReference>
<organism evidence="2 3">
    <name type="scientific">Epichloe bromicola</name>
    <dbReference type="NCBI Taxonomy" id="79588"/>
    <lineage>
        <taxon>Eukaryota</taxon>
        <taxon>Fungi</taxon>
        <taxon>Dikarya</taxon>
        <taxon>Ascomycota</taxon>
        <taxon>Pezizomycotina</taxon>
        <taxon>Sordariomycetes</taxon>
        <taxon>Hypocreomycetidae</taxon>
        <taxon>Hypocreales</taxon>
        <taxon>Clavicipitaceae</taxon>
        <taxon>Epichloe</taxon>
    </lineage>
</organism>
<sequence>MVVRQRQLVQQVWLHMELPEYTCRLCNRKPSTHESSMADTIVGKNIVKLFSILSDWYPAQTKLTLEISIYSPSDAQHCFKNYLFGAHGEEDTPRPSWNDHKHFWCQGKQVALPEQEALLRIFSMLKPRIKRSLPKVHAVTKFVIKRQMRKRLGKATLSLLWNRLPRLEEVIYEPWRVWHANIQELYDLEYESLLRYYLPRDLKRLTLFQDWSAKHITALRRAAHGSAGILTVPDDRVAMALAKRSIGLEHLAAASLVEASSFFRSCSPHWIWENLRYLALTSDKLAHHDSQDDETASKMGEMLESAGRVALKMPQLREMVLWNAQGGQAGAFIYQLKHGSSFVIWRGSWTYQIPAQVLSAWEEVSKTFTTYDLIAKPAELIKTDVNSHAEWLALLQLPGPVVDPESLRQMRKEDALAR</sequence>
<accession>A0ABQ0CK68</accession>